<dbReference type="GO" id="GO:0009691">
    <property type="term" value="P:cytokinin biosynthetic process"/>
    <property type="evidence" value="ECO:0007669"/>
    <property type="project" value="UniProtKB-UniRule"/>
</dbReference>
<accession>A0A9E6ZRV2</accession>
<dbReference type="SUPFAM" id="SSF102405">
    <property type="entry name" value="MCP/YpsA-like"/>
    <property type="match status" value="1"/>
</dbReference>
<evidence type="ECO:0000256" key="3">
    <source>
        <dbReference type="RuleBase" id="RU363015"/>
    </source>
</evidence>
<keyword evidence="5" id="KW-1185">Reference proteome</keyword>
<dbReference type="EC" id="3.2.2.n1" evidence="3"/>
<name>A0A9E6ZRV2_9FLAO</name>
<sequence>MKNIVVFCGSSDGFDNDIITLAYKLGEKLAEEKISLVYGAAKIGIMGKVAEGILKNGGKAIGVIPEFLKKKELVHTGLTQLYTTDNMHERKLLMHELSDAIITLPGGYGTLEELFEMITWAQLGLHQKPIGILNINGFYNDLISMIKTMVEKGFLKEENYRMLLIDDNIDNLLNKMKNYKPSIVPKWIKKSHL</sequence>
<dbReference type="PANTHER" id="PTHR31223:SF70">
    <property type="entry name" value="LOG FAMILY PROTEIN YJL055W"/>
    <property type="match status" value="1"/>
</dbReference>
<dbReference type="GO" id="GO:0005829">
    <property type="term" value="C:cytosol"/>
    <property type="evidence" value="ECO:0007669"/>
    <property type="project" value="TreeGrafter"/>
</dbReference>
<keyword evidence="3" id="KW-0203">Cytokinin biosynthesis</keyword>
<proteinExistence type="inferred from homology"/>
<dbReference type="Gene3D" id="3.40.50.450">
    <property type="match status" value="1"/>
</dbReference>
<comment type="catalytic activity">
    <reaction evidence="1">
        <text>AMP + H2O = D-ribose 5-phosphate + adenine</text>
        <dbReference type="Rhea" id="RHEA:20129"/>
        <dbReference type="ChEBI" id="CHEBI:15377"/>
        <dbReference type="ChEBI" id="CHEBI:16708"/>
        <dbReference type="ChEBI" id="CHEBI:78346"/>
        <dbReference type="ChEBI" id="CHEBI:456215"/>
        <dbReference type="EC" id="3.2.2.4"/>
    </reaction>
</comment>
<evidence type="ECO:0000256" key="1">
    <source>
        <dbReference type="ARBA" id="ARBA00000274"/>
    </source>
</evidence>
<dbReference type="PANTHER" id="PTHR31223">
    <property type="entry name" value="LOG FAMILY PROTEIN YJL055W"/>
    <property type="match status" value="1"/>
</dbReference>
<organism evidence="4 5">
    <name type="scientific">Abyssalbus ytuae</name>
    <dbReference type="NCBI Taxonomy" id="2926907"/>
    <lineage>
        <taxon>Bacteria</taxon>
        <taxon>Pseudomonadati</taxon>
        <taxon>Bacteroidota</taxon>
        <taxon>Flavobacteriia</taxon>
        <taxon>Flavobacteriales</taxon>
        <taxon>Flavobacteriaceae</taxon>
        <taxon>Abyssalbus</taxon>
    </lineage>
</organism>
<dbReference type="RefSeq" id="WP_255843336.1">
    <property type="nucleotide sequence ID" value="NZ_CP094358.1"/>
</dbReference>
<keyword evidence="3" id="KW-0378">Hydrolase</keyword>
<dbReference type="EMBL" id="CP094358">
    <property type="protein sequence ID" value="UOB17688.1"/>
    <property type="molecule type" value="Genomic_DNA"/>
</dbReference>
<dbReference type="InterPro" id="IPR031100">
    <property type="entry name" value="LOG_fam"/>
</dbReference>
<gene>
    <name evidence="4" type="ORF">MQE35_18345</name>
</gene>
<comment type="similarity">
    <text evidence="2 3">Belongs to the LOG family.</text>
</comment>
<evidence type="ECO:0000256" key="2">
    <source>
        <dbReference type="ARBA" id="ARBA00006763"/>
    </source>
</evidence>
<evidence type="ECO:0000313" key="5">
    <source>
        <dbReference type="Proteomes" id="UP000831290"/>
    </source>
</evidence>
<dbReference type="Proteomes" id="UP000831290">
    <property type="component" value="Chromosome"/>
</dbReference>
<reference evidence="4" key="1">
    <citation type="submission" date="2022-03" db="EMBL/GenBank/DDBJ databases">
        <title>Description of Abyssus ytuae gen. nov., sp. nov., a novel member of the family Flavobacteriaceae isolated from the sediment of Mariana Trench.</title>
        <authorList>
            <person name="Zhang J."/>
            <person name="Xu X."/>
        </authorList>
    </citation>
    <scope>NUCLEOTIDE SEQUENCE</scope>
    <source>
        <strain evidence="4">MT3330</strain>
    </source>
</reference>
<dbReference type="NCBIfam" id="TIGR00730">
    <property type="entry name" value="Rossman fold protein, TIGR00730 family"/>
    <property type="match status" value="1"/>
</dbReference>
<protein>
    <recommendedName>
        <fullName evidence="3">Cytokinin riboside 5'-monophosphate phosphoribohydrolase</fullName>
        <ecNumber evidence="3">3.2.2.n1</ecNumber>
    </recommendedName>
</protein>
<evidence type="ECO:0000313" key="4">
    <source>
        <dbReference type="EMBL" id="UOB17688.1"/>
    </source>
</evidence>
<dbReference type="GO" id="GO:0008714">
    <property type="term" value="F:AMP nucleosidase activity"/>
    <property type="evidence" value="ECO:0007669"/>
    <property type="project" value="UniProtKB-EC"/>
</dbReference>
<dbReference type="Pfam" id="PF03641">
    <property type="entry name" value="Lysine_decarbox"/>
    <property type="match status" value="1"/>
</dbReference>
<dbReference type="InterPro" id="IPR005269">
    <property type="entry name" value="LOG"/>
</dbReference>
<dbReference type="AlphaFoldDB" id="A0A9E6ZRV2"/>
<dbReference type="KEGG" id="fbm:MQE35_18345"/>